<keyword evidence="3 5" id="KW-1133">Transmembrane helix</keyword>
<name>A0A858RN42_9BACT</name>
<evidence type="ECO:0000256" key="4">
    <source>
        <dbReference type="ARBA" id="ARBA00023136"/>
    </source>
</evidence>
<evidence type="ECO:0000259" key="6">
    <source>
        <dbReference type="Pfam" id="PF02656"/>
    </source>
</evidence>
<evidence type="ECO:0000313" key="7">
    <source>
        <dbReference type="EMBL" id="QJE98826.1"/>
    </source>
</evidence>
<evidence type="ECO:0000256" key="2">
    <source>
        <dbReference type="ARBA" id="ARBA00022692"/>
    </source>
</evidence>
<sequence length="126" mass="13164">MSSATDLAVLNTRLALDRTQLAWVRTGFTFITAGIAIDKVTEALHAARLLTHHAWVKGSHVTGLVLVSGSTIILLLAAAGYVRATRALPLSPGGAWLPFNTAVLGVTGLLVLTGVMLTVLALTTHL</sequence>
<proteinExistence type="predicted"/>
<dbReference type="AlphaFoldDB" id="A0A858RN42"/>
<evidence type="ECO:0000256" key="5">
    <source>
        <dbReference type="SAM" id="Phobius"/>
    </source>
</evidence>
<keyword evidence="4 5" id="KW-0472">Membrane</keyword>
<dbReference type="KEGG" id="luo:HHL09_24615"/>
<feature type="domain" description="DUF202" evidence="6">
    <location>
        <begin position="12"/>
        <end position="86"/>
    </location>
</feature>
<dbReference type="GO" id="GO:0012505">
    <property type="term" value="C:endomembrane system"/>
    <property type="evidence" value="ECO:0007669"/>
    <property type="project" value="UniProtKB-SubCell"/>
</dbReference>
<feature type="transmembrane region" description="Helical" evidence="5">
    <location>
        <begin position="61"/>
        <end position="82"/>
    </location>
</feature>
<dbReference type="Pfam" id="PF02656">
    <property type="entry name" value="DUF202"/>
    <property type="match status" value="1"/>
</dbReference>
<keyword evidence="2 5" id="KW-0812">Transmembrane</keyword>
<evidence type="ECO:0000256" key="3">
    <source>
        <dbReference type="ARBA" id="ARBA00022989"/>
    </source>
</evidence>
<protein>
    <submittedName>
        <fullName evidence="7">DUF202 domain-containing protein</fullName>
    </submittedName>
</protein>
<comment type="subcellular location">
    <subcellularLocation>
        <location evidence="1">Endomembrane system</location>
        <topology evidence="1">Multi-pass membrane protein</topology>
    </subcellularLocation>
</comment>
<feature type="transmembrane region" description="Helical" evidence="5">
    <location>
        <begin position="102"/>
        <end position="122"/>
    </location>
</feature>
<evidence type="ECO:0000313" key="8">
    <source>
        <dbReference type="Proteomes" id="UP000501812"/>
    </source>
</evidence>
<keyword evidence="8" id="KW-1185">Reference proteome</keyword>
<feature type="transmembrane region" description="Helical" evidence="5">
    <location>
        <begin position="20"/>
        <end position="40"/>
    </location>
</feature>
<evidence type="ECO:0000256" key="1">
    <source>
        <dbReference type="ARBA" id="ARBA00004127"/>
    </source>
</evidence>
<dbReference type="EMBL" id="CP051774">
    <property type="protein sequence ID" value="QJE98826.1"/>
    <property type="molecule type" value="Genomic_DNA"/>
</dbReference>
<organism evidence="7 8">
    <name type="scientific">Luteolibacter luteus</name>
    <dbReference type="NCBI Taxonomy" id="2728835"/>
    <lineage>
        <taxon>Bacteria</taxon>
        <taxon>Pseudomonadati</taxon>
        <taxon>Verrucomicrobiota</taxon>
        <taxon>Verrucomicrobiia</taxon>
        <taxon>Verrucomicrobiales</taxon>
        <taxon>Verrucomicrobiaceae</taxon>
        <taxon>Luteolibacter</taxon>
    </lineage>
</organism>
<dbReference type="InterPro" id="IPR003807">
    <property type="entry name" value="DUF202"/>
</dbReference>
<accession>A0A858RN42</accession>
<dbReference type="RefSeq" id="WP_169457313.1">
    <property type="nucleotide sequence ID" value="NZ_CP051774.1"/>
</dbReference>
<gene>
    <name evidence="7" type="ORF">HHL09_24615</name>
</gene>
<dbReference type="Proteomes" id="UP000501812">
    <property type="component" value="Chromosome"/>
</dbReference>
<reference evidence="7 8" key="1">
    <citation type="submission" date="2020-04" db="EMBL/GenBank/DDBJ databases">
        <title>Luteolibacter sp. G-1-1-1 isolated from soil.</title>
        <authorList>
            <person name="Dahal R.H."/>
        </authorList>
    </citation>
    <scope>NUCLEOTIDE SEQUENCE [LARGE SCALE GENOMIC DNA]</scope>
    <source>
        <strain evidence="7 8">G-1-1-1</strain>
    </source>
</reference>